<dbReference type="Pfam" id="PF04909">
    <property type="entry name" value="Amidohydro_2"/>
    <property type="match status" value="1"/>
</dbReference>
<evidence type="ECO:0000259" key="2">
    <source>
        <dbReference type="Pfam" id="PF04909"/>
    </source>
</evidence>
<dbReference type="PANTHER" id="PTHR21240">
    <property type="entry name" value="2-AMINO-3-CARBOXYLMUCONATE-6-SEMIALDEHYDE DECARBOXYLASE"/>
    <property type="match status" value="1"/>
</dbReference>
<evidence type="ECO:0000313" key="4">
    <source>
        <dbReference type="Proteomes" id="UP000680815"/>
    </source>
</evidence>
<accession>A0ABS4AT63</accession>
<keyword evidence="1" id="KW-0456">Lyase</keyword>
<dbReference type="RefSeq" id="WP_209351371.1">
    <property type="nucleotide sequence ID" value="NZ_JAGIYZ010000007.1"/>
</dbReference>
<dbReference type="PANTHER" id="PTHR21240:SF28">
    <property type="entry name" value="ISO-OROTATE DECARBOXYLASE (EUROFUNG)"/>
    <property type="match status" value="1"/>
</dbReference>
<dbReference type="InterPro" id="IPR032466">
    <property type="entry name" value="Metal_Hydrolase"/>
</dbReference>
<dbReference type="Proteomes" id="UP000680815">
    <property type="component" value="Unassembled WGS sequence"/>
</dbReference>
<keyword evidence="4" id="KW-1185">Reference proteome</keyword>
<comment type="caution">
    <text evidence="3">The sequence shown here is derived from an EMBL/GenBank/DDBJ whole genome shotgun (WGS) entry which is preliminary data.</text>
</comment>
<sequence length="292" mass="31471">MKLGALVDHHGHVAPRDALAEAMARRFMPFPKDPPALLFDVAGHHAQMDAQGIERRIVSVPPILYLYELPPAEQAARIAGLNDWLAGLVAGTRLSAMAVLPLGDPAAALAELRRCADRHGIRDIAIGSHVAGTDLDKAIPDELWAALAEGGGLVMLHPWQVRDRARLDDRRLGNPLGNPFETAVAAARLIEDGTLQRHPALRLMLAHGGGALPFLLGRMDRAWEAAEHGRAPERPSLAARRFLYDTVVFEPEPLAFLARMVGPDRILFGTDSPFDMSLQDPAALLAAAGLAT</sequence>
<protein>
    <submittedName>
        <fullName evidence="3">Amidohydrolase family protein</fullName>
    </submittedName>
</protein>
<name>A0ABS4AT63_9PROT</name>
<evidence type="ECO:0000313" key="3">
    <source>
        <dbReference type="EMBL" id="MBP0463991.1"/>
    </source>
</evidence>
<dbReference type="SUPFAM" id="SSF51556">
    <property type="entry name" value="Metallo-dependent hydrolases"/>
    <property type="match status" value="1"/>
</dbReference>
<gene>
    <name evidence="3" type="ORF">J5Y09_08720</name>
</gene>
<dbReference type="EMBL" id="JAGIYZ010000007">
    <property type="protein sequence ID" value="MBP0463991.1"/>
    <property type="molecule type" value="Genomic_DNA"/>
</dbReference>
<dbReference type="InterPro" id="IPR006680">
    <property type="entry name" value="Amidohydro-rel"/>
</dbReference>
<dbReference type="Gene3D" id="3.20.20.140">
    <property type="entry name" value="Metal-dependent hydrolases"/>
    <property type="match status" value="1"/>
</dbReference>
<dbReference type="InterPro" id="IPR032465">
    <property type="entry name" value="ACMSD"/>
</dbReference>
<organism evidence="3 4">
    <name type="scientific">Roseomonas nitratireducens</name>
    <dbReference type="NCBI Taxonomy" id="2820810"/>
    <lineage>
        <taxon>Bacteria</taxon>
        <taxon>Pseudomonadati</taxon>
        <taxon>Pseudomonadota</taxon>
        <taxon>Alphaproteobacteria</taxon>
        <taxon>Acetobacterales</taxon>
        <taxon>Roseomonadaceae</taxon>
        <taxon>Roseomonas</taxon>
    </lineage>
</organism>
<reference evidence="3 4" key="1">
    <citation type="submission" date="2021-03" db="EMBL/GenBank/DDBJ databases">
        <authorList>
            <person name="So Y."/>
        </authorList>
    </citation>
    <scope>NUCLEOTIDE SEQUENCE [LARGE SCALE GENOMIC DNA]</scope>
    <source>
        <strain evidence="3 4">PWR1</strain>
    </source>
</reference>
<feature type="domain" description="Amidohydrolase-related" evidence="2">
    <location>
        <begin position="7"/>
        <end position="289"/>
    </location>
</feature>
<evidence type="ECO:0000256" key="1">
    <source>
        <dbReference type="ARBA" id="ARBA00023239"/>
    </source>
</evidence>
<proteinExistence type="predicted"/>